<dbReference type="Proteomes" id="UP001589890">
    <property type="component" value="Unassembled WGS sequence"/>
</dbReference>
<feature type="chain" id="PRO_5047105927" description="Copper chaperone PCu(A)C" evidence="2">
    <location>
        <begin position="29"/>
        <end position="170"/>
    </location>
</feature>
<dbReference type="PROSITE" id="PS51257">
    <property type="entry name" value="PROKAR_LIPOPROTEIN"/>
    <property type="match status" value="1"/>
</dbReference>
<dbReference type="RefSeq" id="WP_380044235.1">
    <property type="nucleotide sequence ID" value="NZ_JBHLTC010000006.1"/>
</dbReference>
<evidence type="ECO:0000313" key="4">
    <source>
        <dbReference type="Proteomes" id="UP001589890"/>
    </source>
</evidence>
<feature type="signal peptide" evidence="2">
    <location>
        <begin position="1"/>
        <end position="28"/>
    </location>
</feature>
<accession>A0ABV6QFV6</accession>
<gene>
    <name evidence="3" type="ORF">ACFFGN_05605</name>
</gene>
<evidence type="ECO:0000256" key="2">
    <source>
        <dbReference type="SAM" id="SignalP"/>
    </source>
</evidence>
<evidence type="ECO:0008006" key="5">
    <source>
        <dbReference type="Google" id="ProtNLM"/>
    </source>
</evidence>
<protein>
    <recommendedName>
        <fullName evidence="5">Copper chaperone PCu(A)C</fullName>
    </recommendedName>
</protein>
<proteinExistence type="predicted"/>
<dbReference type="EMBL" id="JBHLTC010000006">
    <property type="protein sequence ID" value="MFC0623529.1"/>
    <property type="molecule type" value="Genomic_DNA"/>
</dbReference>
<keyword evidence="2" id="KW-0732">Signal</keyword>
<evidence type="ECO:0000313" key="3">
    <source>
        <dbReference type="EMBL" id="MFC0623529.1"/>
    </source>
</evidence>
<sequence length="170" mass="17619">MTLTSRTVRRTSLLGAAALAVTALTGCGAGFGAQTLQPYQAAEGTNAQSGEILARNVLVLADAEGKGELNGAFLNDGAKNDYLTKVELDPSHQGIEITGMRAFTLRPGALLTLPPAGGKPIVIDGVKPGTMLKMTFTFGVAGPITTQVPVLPEDHYSPTPPTETPDEHHG</sequence>
<reference evidence="3 4" key="1">
    <citation type="submission" date="2024-09" db="EMBL/GenBank/DDBJ databases">
        <authorList>
            <person name="Sun Q."/>
            <person name="Mori K."/>
        </authorList>
    </citation>
    <scope>NUCLEOTIDE SEQUENCE [LARGE SCALE GENOMIC DNA]</scope>
    <source>
        <strain evidence="3 4">CGMCC 1.15906</strain>
    </source>
</reference>
<keyword evidence="4" id="KW-1185">Reference proteome</keyword>
<comment type="caution">
    <text evidence="3">The sequence shown here is derived from an EMBL/GenBank/DDBJ whole genome shotgun (WGS) entry which is preliminary data.</text>
</comment>
<feature type="region of interest" description="Disordered" evidence="1">
    <location>
        <begin position="149"/>
        <end position="170"/>
    </location>
</feature>
<evidence type="ECO:0000256" key="1">
    <source>
        <dbReference type="SAM" id="MobiDB-lite"/>
    </source>
</evidence>
<name>A0ABV6QFV6_9ACTN</name>
<organism evidence="3 4">
    <name type="scientific">Kribbella deserti</name>
    <dbReference type="NCBI Taxonomy" id="1926257"/>
    <lineage>
        <taxon>Bacteria</taxon>
        <taxon>Bacillati</taxon>
        <taxon>Actinomycetota</taxon>
        <taxon>Actinomycetes</taxon>
        <taxon>Propionibacteriales</taxon>
        <taxon>Kribbellaceae</taxon>
        <taxon>Kribbella</taxon>
    </lineage>
</organism>